<dbReference type="AlphaFoldDB" id="A0A562RBA3"/>
<dbReference type="PANTHER" id="PTHR42815:SF2">
    <property type="entry name" value="FAD-BINDING, PUTATIVE (AFU_ORTHOLOGUE AFUA_6G07600)-RELATED"/>
    <property type="match status" value="1"/>
</dbReference>
<dbReference type="EMBL" id="VLLB01000003">
    <property type="protein sequence ID" value="TWI66318.1"/>
    <property type="molecule type" value="Genomic_DNA"/>
</dbReference>
<name>A0A562RBA3_9BURK</name>
<feature type="domain" description="Pyridoxamine 5'-phosphate oxidase N-terminal" evidence="1">
    <location>
        <begin position="32"/>
        <end position="150"/>
    </location>
</feature>
<dbReference type="Pfam" id="PF01243">
    <property type="entry name" value="PNPOx_N"/>
    <property type="match status" value="1"/>
</dbReference>
<dbReference type="PANTHER" id="PTHR42815">
    <property type="entry name" value="FAD-BINDING, PUTATIVE (AFU_ORTHOLOGUE AFUA_6G07600)-RELATED"/>
    <property type="match status" value="1"/>
</dbReference>
<dbReference type="SUPFAM" id="SSF50475">
    <property type="entry name" value="FMN-binding split barrel"/>
    <property type="match status" value="1"/>
</dbReference>
<sequence length="205" mass="21912">MTPPDANAPDLDQLYAQPAPMIRQALRDHLVDVHEACLRQATFFCLATASADGLDVSPRGGAPGFVHVLDAHTLAFADWPGNNRIESMRNLQADTRVGMLFLFPGYDAFLRINGNASVSVDAALLDRLTEGGRRPKAATTVAVNEVLFHCGKAAHRAKLWEAAGQVPAGALPSVGKVIARLADTGGVSPEQLDAHYAHAVKHDLY</sequence>
<dbReference type="OrthoDB" id="9796486at2"/>
<accession>A0A562RBA3</accession>
<dbReference type="InterPro" id="IPR011576">
    <property type="entry name" value="Pyridox_Oxase_N"/>
</dbReference>
<comment type="caution">
    <text evidence="2">The sequence shown here is derived from an EMBL/GenBank/DDBJ whole genome shotgun (WGS) entry which is preliminary data.</text>
</comment>
<dbReference type="Proteomes" id="UP000318431">
    <property type="component" value="Unassembled WGS sequence"/>
</dbReference>
<dbReference type="InterPro" id="IPR012349">
    <property type="entry name" value="Split_barrel_FMN-bd"/>
</dbReference>
<dbReference type="Gene3D" id="2.30.110.10">
    <property type="entry name" value="Electron Transport, Fmn-binding Protein, Chain A"/>
    <property type="match status" value="1"/>
</dbReference>
<reference evidence="2 3" key="1">
    <citation type="journal article" date="2015" name="Stand. Genomic Sci.">
        <title>Genomic Encyclopedia of Bacterial and Archaeal Type Strains, Phase III: the genomes of soil and plant-associated and newly described type strains.</title>
        <authorList>
            <person name="Whitman W.B."/>
            <person name="Woyke T."/>
            <person name="Klenk H.P."/>
            <person name="Zhou Y."/>
            <person name="Lilburn T.G."/>
            <person name="Beck B.J."/>
            <person name="De Vos P."/>
            <person name="Vandamme P."/>
            <person name="Eisen J.A."/>
            <person name="Garrity G."/>
            <person name="Hugenholtz P."/>
            <person name="Kyrpides N.C."/>
        </authorList>
    </citation>
    <scope>NUCLEOTIDE SEQUENCE [LARGE SCALE GENOMIC DNA]</scope>
    <source>
        <strain evidence="2 3">CGMCC 1.10822</strain>
    </source>
</reference>
<keyword evidence="3" id="KW-1185">Reference proteome</keyword>
<dbReference type="NCBIfam" id="TIGR04025">
    <property type="entry name" value="PPOX_FMN_DR2398"/>
    <property type="match status" value="1"/>
</dbReference>
<evidence type="ECO:0000313" key="2">
    <source>
        <dbReference type="EMBL" id="TWI66318.1"/>
    </source>
</evidence>
<proteinExistence type="predicted"/>
<protein>
    <recommendedName>
        <fullName evidence="1">Pyridoxamine 5'-phosphate oxidase N-terminal domain-containing protein</fullName>
    </recommendedName>
</protein>
<gene>
    <name evidence="2" type="ORF">IP91_02130</name>
</gene>
<evidence type="ECO:0000313" key="3">
    <source>
        <dbReference type="Proteomes" id="UP000318431"/>
    </source>
</evidence>
<evidence type="ECO:0000259" key="1">
    <source>
        <dbReference type="Pfam" id="PF01243"/>
    </source>
</evidence>
<dbReference type="InterPro" id="IPR024029">
    <property type="entry name" value="Pyridox_Oxase_FMN-dep"/>
</dbReference>
<organism evidence="2 3">
    <name type="scientific">Pseudoduganella lurida</name>
    <dbReference type="NCBI Taxonomy" id="1036180"/>
    <lineage>
        <taxon>Bacteria</taxon>
        <taxon>Pseudomonadati</taxon>
        <taxon>Pseudomonadota</taxon>
        <taxon>Betaproteobacteria</taxon>
        <taxon>Burkholderiales</taxon>
        <taxon>Oxalobacteraceae</taxon>
        <taxon>Telluria group</taxon>
        <taxon>Pseudoduganella</taxon>
    </lineage>
</organism>
<dbReference type="RefSeq" id="WP_145648957.1">
    <property type="nucleotide sequence ID" value="NZ_VLLB01000003.1"/>
</dbReference>